<dbReference type="GO" id="GO:0016020">
    <property type="term" value="C:membrane"/>
    <property type="evidence" value="ECO:0007669"/>
    <property type="project" value="UniProtKB-SubCell"/>
</dbReference>
<gene>
    <name evidence="6" type="primary">lepB</name>
    <name evidence="5" type="ORF">F2P40_17895</name>
    <name evidence="6" type="ORF">F4T87_18040</name>
</gene>
<reference evidence="5 7" key="2">
    <citation type="submission" date="2019-10" db="EMBL/GenBank/DDBJ databases">
        <title>Genetic environment of the oxa23 gene and comparative analysis of carbapenem resistant Acinetobacter baumannii isolates belonging to global clone 1, lineage 2 recovered in a burns hospital outbreak in 2012-2013.</title>
        <authorList>
            <person name="Douraghi M."/>
            <person name="Aris P."/>
            <person name="Kenyon J."/>
            <person name="Hamidian M."/>
        </authorList>
    </citation>
    <scope>NUCLEOTIDE SEQUENCE [LARGE SCALE GENOMIC DNA]</scope>
    <source>
        <strain evidence="5 7">ABS103</strain>
    </source>
</reference>
<dbReference type="SUPFAM" id="SSF51306">
    <property type="entry name" value="LexA/Signal peptidase"/>
    <property type="match status" value="1"/>
</dbReference>
<comment type="caution">
    <text evidence="6">The sequence shown here is derived from an EMBL/GenBank/DDBJ whole genome shotgun (WGS) entry which is preliminary data.</text>
</comment>
<name>A0A646LU91_ACIBA</name>
<dbReference type="PANTHER" id="PTHR43390">
    <property type="entry name" value="SIGNAL PEPTIDASE I"/>
    <property type="match status" value="1"/>
</dbReference>
<evidence type="ECO:0000256" key="1">
    <source>
        <dbReference type="ARBA" id="ARBA00009370"/>
    </source>
</evidence>
<dbReference type="RefSeq" id="WP_000924464.1">
    <property type="nucleotide sequence ID" value="NZ_CAXNZP010000051.1"/>
</dbReference>
<dbReference type="NCBIfam" id="TIGR02227">
    <property type="entry name" value="sigpep_I_bact"/>
    <property type="match status" value="1"/>
</dbReference>
<evidence type="ECO:0000256" key="2">
    <source>
        <dbReference type="ARBA" id="ARBA00019232"/>
    </source>
</evidence>
<dbReference type="Pfam" id="PF10502">
    <property type="entry name" value="Peptidase_S26"/>
    <property type="match status" value="1"/>
</dbReference>
<evidence type="ECO:0000313" key="6">
    <source>
        <dbReference type="EMBL" id="MQZ28892.1"/>
    </source>
</evidence>
<dbReference type="Gene3D" id="2.10.109.10">
    <property type="entry name" value="Umud Fragment, subunit A"/>
    <property type="match status" value="1"/>
</dbReference>
<accession>A0A646LU91</accession>
<keyword evidence="3 6" id="KW-0378">Hydrolase</keyword>
<dbReference type="InterPro" id="IPR000223">
    <property type="entry name" value="Pept_S26A_signal_pept_1"/>
</dbReference>
<evidence type="ECO:0000313" key="7">
    <source>
        <dbReference type="Proteomes" id="UP000461234"/>
    </source>
</evidence>
<feature type="domain" description="Peptidase S26" evidence="4">
    <location>
        <begin position="39"/>
        <end position="166"/>
    </location>
</feature>
<dbReference type="EMBL" id="VYTF01000031">
    <property type="protein sequence ID" value="MQZ28892.1"/>
    <property type="molecule type" value="Genomic_DNA"/>
</dbReference>
<dbReference type="Proteomes" id="UP000461234">
    <property type="component" value="Unassembled WGS sequence"/>
</dbReference>
<sequence>MLLIKNGAKKRLIKYSICAGILGLFVSVMSNGVAGYSLALNTSKSLSGNVYLINHNDKKVVRNQLIAFVAPKTKYYSDYNRFIKYTWGVAGDDVQFDKNGTFYINGVRKGVAKSYTKSFEPLEHAQSGTIPKGKFFVGTNHLDSFDSRYKLIGNIDEKNIIGRAYLLF</sequence>
<keyword evidence="3" id="KW-0645">Protease</keyword>
<organism evidence="6">
    <name type="scientific">Acinetobacter baumannii</name>
    <dbReference type="NCBI Taxonomy" id="470"/>
    <lineage>
        <taxon>Bacteria</taxon>
        <taxon>Pseudomonadati</taxon>
        <taxon>Pseudomonadota</taxon>
        <taxon>Gammaproteobacteria</taxon>
        <taxon>Moraxellales</taxon>
        <taxon>Moraxellaceae</taxon>
        <taxon>Acinetobacter</taxon>
        <taxon>Acinetobacter calcoaceticus/baumannii complex</taxon>
    </lineage>
</organism>
<dbReference type="GO" id="GO:0006465">
    <property type="term" value="P:signal peptide processing"/>
    <property type="evidence" value="ECO:0007669"/>
    <property type="project" value="InterPro"/>
</dbReference>
<dbReference type="InterPro" id="IPR036286">
    <property type="entry name" value="LexA/Signal_pep-like_sf"/>
</dbReference>
<protein>
    <recommendedName>
        <fullName evidence="2 3">Signal peptidase I</fullName>
        <ecNumber evidence="3">3.4.21.89</ecNumber>
    </recommendedName>
</protein>
<comment type="catalytic activity">
    <reaction evidence="3">
        <text>Cleavage of hydrophobic, N-terminal signal or leader sequences from secreted and periplasmic proteins.</text>
        <dbReference type="EC" id="3.4.21.89"/>
    </reaction>
</comment>
<dbReference type="EMBL" id="WIOC01000032">
    <property type="protein sequence ID" value="MQR51169.1"/>
    <property type="molecule type" value="Genomic_DNA"/>
</dbReference>
<evidence type="ECO:0000256" key="3">
    <source>
        <dbReference type="RuleBase" id="RU362042"/>
    </source>
</evidence>
<dbReference type="GO" id="GO:0004252">
    <property type="term" value="F:serine-type endopeptidase activity"/>
    <property type="evidence" value="ECO:0007669"/>
    <property type="project" value="InterPro"/>
</dbReference>
<reference evidence="6" key="1">
    <citation type="submission" date="2019-09" db="EMBL/GenBank/DDBJ databases">
        <title>Distinct mechanisms of dissemination of NDM-1 metallo-beta-betalactamase in Acinetobacter species spp. in Argentina.</title>
        <authorList>
            <person name="Maria R.S."/>
            <person name="Adams M.D."/>
        </authorList>
    </citation>
    <scope>NUCLEOTIDE SEQUENCE</scope>
    <source>
        <strain evidence="6">AMA3</strain>
    </source>
</reference>
<dbReference type="EC" id="3.4.21.89" evidence="3"/>
<evidence type="ECO:0000313" key="5">
    <source>
        <dbReference type="EMBL" id="MQR51169.1"/>
    </source>
</evidence>
<dbReference type="InterPro" id="IPR019533">
    <property type="entry name" value="Peptidase_S26"/>
</dbReference>
<dbReference type="AlphaFoldDB" id="A0A646LU91"/>
<comment type="similarity">
    <text evidence="1 3">Belongs to the peptidase S26 family.</text>
</comment>
<dbReference type="PANTHER" id="PTHR43390:SF1">
    <property type="entry name" value="CHLOROPLAST PROCESSING PEPTIDASE"/>
    <property type="match status" value="1"/>
</dbReference>
<dbReference type="GO" id="GO:0009003">
    <property type="term" value="F:signal peptidase activity"/>
    <property type="evidence" value="ECO:0007669"/>
    <property type="project" value="UniProtKB-EC"/>
</dbReference>
<evidence type="ECO:0000259" key="4">
    <source>
        <dbReference type="Pfam" id="PF10502"/>
    </source>
</evidence>
<comment type="subcellular location">
    <subcellularLocation>
        <location evidence="3">Membrane</location>
        <topology evidence="3">Multi-pass membrane protein</topology>
    </subcellularLocation>
</comment>
<proteinExistence type="inferred from homology"/>